<reference evidence="2 3" key="1">
    <citation type="journal article" date="2014" name="Agronomy (Basel)">
        <title>A Draft Genome Sequence for Ensete ventricosum, the Drought-Tolerant Tree Against Hunger.</title>
        <authorList>
            <person name="Harrison J."/>
            <person name="Moore K.A."/>
            <person name="Paszkiewicz K."/>
            <person name="Jones T."/>
            <person name="Grant M."/>
            <person name="Ambacheew D."/>
            <person name="Muzemil S."/>
            <person name="Studholme D.J."/>
        </authorList>
    </citation>
    <scope>NUCLEOTIDE SEQUENCE [LARGE SCALE GENOMIC DNA]</scope>
</reference>
<dbReference type="EMBL" id="AMZH03011029">
    <property type="protein sequence ID" value="RRT53659.1"/>
    <property type="molecule type" value="Genomic_DNA"/>
</dbReference>
<dbReference type="Proteomes" id="UP000287651">
    <property type="component" value="Unassembled WGS sequence"/>
</dbReference>
<dbReference type="AlphaFoldDB" id="A0A426YPL2"/>
<organism evidence="2 3">
    <name type="scientific">Ensete ventricosum</name>
    <name type="common">Abyssinian banana</name>
    <name type="synonym">Musa ensete</name>
    <dbReference type="NCBI Taxonomy" id="4639"/>
    <lineage>
        <taxon>Eukaryota</taxon>
        <taxon>Viridiplantae</taxon>
        <taxon>Streptophyta</taxon>
        <taxon>Embryophyta</taxon>
        <taxon>Tracheophyta</taxon>
        <taxon>Spermatophyta</taxon>
        <taxon>Magnoliopsida</taxon>
        <taxon>Liliopsida</taxon>
        <taxon>Zingiberales</taxon>
        <taxon>Musaceae</taxon>
        <taxon>Ensete</taxon>
    </lineage>
</organism>
<feature type="region of interest" description="Disordered" evidence="1">
    <location>
        <begin position="69"/>
        <end position="121"/>
    </location>
</feature>
<feature type="region of interest" description="Disordered" evidence="1">
    <location>
        <begin position="1"/>
        <end position="21"/>
    </location>
</feature>
<name>A0A426YPL2_ENSVE</name>
<accession>A0A426YPL2</accession>
<evidence type="ECO:0000313" key="3">
    <source>
        <dbReference type="Proteomes" id="UP000287651"/>
    </source>
</evidence>
<feature type="compositionally biased region" description="Basic and acidic residues" evidence="1">
    <location>
        <begin position="105"/>
        <end position="118"/>
    </location>
</feature>
<evidence type="ECO:0000313" key="2">
    <source>
        <dbReference type="EMBL" id="RRT53659.1"/>
    </source>
</evidence>
<gene>
    <name evidence="2" type="ORF">B296_00026815</name>
</gene>
<sequence length="192" mass="21792">MVRLRALPQTQLCRREKKRQTDGIKEAIMAPRIFHLSSSSRARFGCYKHVLSFTLLCEEDLHDCSKEHSSNEADKASKPPFPSSRGCHHHSTTSQRANGIKIPKPSREARQHAPDKEQATSTLSFGGRVLGRPSIMVCCLMITDVKGLYAEDGVFVVIPRRSKLDAMEHRNFLFGMEKIRRRLKFATSSARR</sequence>
<comment type="caution">
    <text evidence="2">The sequence shown here is derived from an EMBL/GenBank/DDBJ whole genome shotgun (WGS) entry which is preliminary data.</text>
</comment>
<proteinExistence type="predicted"/>
<protein>
    <submittedName>
        <fullName evidence="2">Uncharacterized protein</fullName>
    </submittedName>
</protein>
<evidence type="ECO:0000256" key="1">
    <source>
        <dbReference type="SAM" id="MobiDB-lite"/>
    </source>
</evidence>